<dbReference type="AlphaFoldDB" id="A0AAU9LZY3"/>
<evidence type="ECO:0000313" key="2">
    <source>
        <dbReference type="Proteomes" id="UP001157418"/>
    </source>
</evidence>
<reference evidence="1 2" key="1">
    <citation type="submission" date="2022-01" db="EMBL/GenBank/DDBJ databases">
        <authorList>
            <person name="Xiong W."/>
            <person name="Schranz E."/>
        </authorList>
    </citation>
    <scope>NUCLEOTIDE SEQUENCE [LARGE SCALE GENOMIC DNA]</scope>
</reference>
<accession>A0AAU9LZY3</accession>
<gene>
    <name evidence="1" type="ORF">LVIROSA_LOCUS7463</name>
</gene>
<comment type="caution">
    <text evidence="1">The sequence shown here is derived from an EMBL/GenBank/DDBJ whole genome shotgun (WGS) entry which is preliminary data.</text>
</comment>
<evidence type="ECO:0000313" key="1">
    <source>
        <dbReference type="EMBL" id="CAH1419967.1"/>
    </source>
</evidence>
<keyword evidence="2" id="KW-1185">Reference proteome</keyword>
<dbReference type="EMBL" id="CAKMRJ010000701">
    <property type="protein sequence ID" value="CAH1419967.1"/>
    <property type="molecule type" value="Genomic_DNA"/>
</dbReference>
<proteinExistence type="predicted"/>
<dbReference type="Proteomes" id="UP001157418">
    <property type="component" value="Unassembled WGS sequence"/>
</dbReference>
<organism evidence="1 2">
    <name type="scientific">Lactuca virosa</name>
    <dbReference type="NCBI Taxonomy" id="75947"/>
    <lineage>
        <taxon>Eukaryota</taxon>
        <taxon>Viridiplantae</taxon>
        <taxon>Streptophyta</taxon>
        <taxon>Embryophyta</taxon>
        <taxon>Tracheophyta</taxon>
        <taxon>Spermatophyta</taxon>
        <taxon>Magnoliopsida</taxon>
        <taxon>eudicotyledons</taxon>
        <taxon>Gunneridae</taxon>
        <taxon>Pentapetalae</taxon>
        <taxon>asterids</taxon>
        <taxon>campanulids</taxon>
        <taxon>Asterales</taxon>
        <taxon>Asteraceae</taxon>
        <taxon>Cichorioideae</taxon>
        <taxon>Cichorieae</taxon>
        <taxon>Lactucinae</taxon>
        <taxon>Lactuca</taxon>
    </lineage>
</organism>
<name>A0AAU9LZY3_9ASTR</name>
<sequence length="91" mass="10076">MAFRTRICLSYFATETSTSPFLAQTAIEFVIVIFSPQSRLPPLSSNTTRKMMKTANASLLLVVSDGVTGVQEWHQSFTGLPVLYNRLSTVC</sequence>
<protein>
    <submittedName>
        <fullName evidence="1">Uncharacterized protein</fullName>
    </submittedName>
</protein>